<proteinExistence type="predicted"/>
<protein>
    <submittedName>
        <fullName evidence="1">Uncharacterized protein</fullName>
    </submittedName>
</protein>
<dbReference type="EMBL" id="BK032765">
    <property type="protein sequence ID" value="DAF59213.1"/>
    <property type="molecule type" value="Genomic_DNA"/>
</dbReference>
<reference evidence="1" key="1">
    <citation type="journal article" date="2021" name="Proc. Natl. Acad. Sci. U.S.A.">
        <title>A Catalog of Tens of Thousands of Viruses from Human Metagenomes Reveals Hidden Associations with Chronic Diseases.</title>
        <authorList>
            <person name="Tisza M.J."/>
            <person name="Buck C.B."/>
        </authorList>
    </citation>
    <scope>NUCLEOTIDE SEQUENCE</scope>
    <source>
        <strain evidence="1">CtZhr26</strain>
    </source>
</reference>
<sequence length="29" mass="3408">MVTKGIKHQNCSGAFLFVQPKLYKHLYKQ</sequence>
<accession>A0A8S5T798</accession>
<name>A0A8S5T798_9CAUD</name>
<evidence type="ECO:0000313" key="1">
    <source>
        <dbReference type="EMBL" id="DAF59213.1"/>
    </source>
</evidence>
<organism evidence="1">
    <name type="scientific">Myoviridae sp. ctZhr26</name>
    <dbReference type="NCBI Taxonomy" id="2827694"/>
    <lineage>
        <taxon>Viruses</taxon>
        <taxon>Duplodnaviria</taxon>
        <taxon>Heunggongvirae</taxon>
        <taxon>Uroviricota</taxon>
        <taxon>Caudoviricetes</taxon>
    </lineage>
</organism>